<sequence length="88" mass="9958">MCVAVTFELHLGLLSLLVSGFRHCFVGLFRFYERRVFLVLVSGSRGSIALSWSVVCVECSIAVYSLVFHFIKSNLLFAYPPCVIVFLY</sequence>
<organism evidence="2">
    <name type="scientific">Ixodes scapularis</name>
    <name type="common">Black-legged tick</name>
    <name type="synonym">Deer tick</name>
    <dbReference type="NCBI Taxonomy" id="6945"/>
    <lineage>
        <taxon>Eukaryota</taxon>
        <taxon>Metazoa</taxon>
        <taxon>Ecdysozoa</taxon>
        <taxon>Arthropoda</taxon>
        <taxon>Chelicerata</taxon>
        <taxon>Arachnida</taxon>
        <taxon>Acari</taxon>
        <taxon>Parasitiformes</taxon>
        <taxon>Ixodida</taxon>
        <taxon>Ixodoidea</taxon>
        <taxon>Ixodidae</taxon>
        <taxon>Ixodinae</taxon>
        <taxon>Ixodes</taxon>
    </lineage>
</organism>
<keyword evidence="1" id="KW-0812">Transmembrane</keyword>
<feature type="transmembrane region" description="Helical" evidence="1">
    <location>
        <begin position="52"/>
        <end position="71"/>
    </location>
</feature>
<accession>A0A4D5S577</accession>
<proteinExistence type="predicted"/>
<feature type="transmembrane region" description="Helical" evidence="1">
    <location>
        <begin position="12"/>
        <end position="32"/>
    </location>
</feature>
<evidence type="ECO:0000313" key="2">
    <source>
        <dbReference type="EMBL" id="MOY44870.1"/>
    </source>
</evidence>
<dbReference type="EMBL" id="GHJT01010899">
    <property type="protein sequence ID" value="MOY44870.1"/>
    <property type="molecule type" value="Transcribed_RNA"/>
</dbReference>
<evidence type="ECO:0000256" key="1">
    <source>
        <dbReference type="SAM" id="Phobius"/>
    </source>
</evidence>
<keyword evidence="1" id="KW-1133">Transmembrane helix</keyword>
<dbReference type="AlphaFoldDB" id="A0A4D5S577"/>
<protein>
    <submittedName>
        <fullName evidence="2">Uncharacterized protein</fullName>
    </submittedName>
</protein>
<name>A0A4D5S577_IXOSC</name>
<keyword evidence="1" id="KW-0472">Membrane</keyword>
<reference evidence="2" key="1">
    <citation type="submission" date="2019-04" db="EMBL/GenBank/DDBJ databases">
        <title>An insight into the mialome of Ixodes scapularis.</title>
        <authorList>
            <person name="Ribeiro J.M."/>
            <person name="Mather T.N."/>
            <person name="Karim S."/>
        </authorList>
    </citation>
    <scope>NUCLEOTIDE SEQUENCE</scope>
</reference>